<keyword evidence="4" id="KW-0274">FAD</keyword>
<comment type="caution">
    <text evidence="8">The sequence shown here is derived from an EMBL/GenBank/DDBJ whole genome shotgun (WGS) entry which is preliminary data.</text>
</comment>
<gene>
    <name evidence="8" type="ORF">GCM10009765_31060</name>
</gene>
<sequence length="401" mass="43191">MDFAFSDEQETLRTTAHDWLAKRWPVERVIAWTGEKAAAEPAQKPTEPAEKPVEKAVQKPVEKAARKPAEKVVEKPAAKVEEKAPKAAAPDTPDKAWDELSQLGWLDDELTVLDLAVIAEEAGYGLLPVPWLMHVSMAAPVLGGRGGKTSTMAWADHGALTLAAAATAVDCRAEEAGDGWRLSGVKTRVPAASTAHYVVVVAQAEAGVGLFVTRPDPRRLRQLSTVDTTRPYSELTLDGTPAEVVVAPGRARPVLTAVRQQTAALLACEGVGVMQRALDTAVAYAKQREQFGKPIGSYQGVSYQLADVYTDLQLARSLAYRAAWAVHTGAEETEEAVAAASACVSEVAPSGCERAIQALGGIGFTWENALQRWYKRAQWIASWEGSATNWREELASWLLDA</sequence>
<feature type="compositionally biased region" description="Basic and acidic residues" evidence="6">
    <location>
        <begin position="47"/>
        <end position="85"/>
    </location>
</feature>
<evidence type="ECO:0000259" key="7">
    <source>
        <dbReference type="Pfam" id="PF00441"/>
    </source>
</evidence>
<dbReference type="InterPro" id="IPR036250">
    <property type="entry name" value="AcylCo_DH-like_C"/>
</dbReference>
<dbReference type="Gene3D" id="1.10.540.10">
    <property type="entry name" value="Acyl-CoA dehydrogenase/oxidase, N-terminal domain"/>
    <property type="match status" value="1"/>
</dbReference>
<dbReference type="Gene3D" id="2.40.110.10">
    <property type="entry name" value="Butyryl-CoA Dehydrogenase, subunit A, domain 2"/>
    <property type="match status" value="1"/>
</dbReference>
<keyword evidence="9" id="KW-1185">Reference proteome</keyword>
<comment type="similarity">
    <text evidence="2">Belongs to the acyl-CoA dehydrogenase family.</text>
</comment>
<dbReference type="EMBL" id="BAAANY010000009">
    <property type="protein sequence ID" value="GAA1679633.1"/>
    <property type="molecule type" value="Genomic_DNA"/>
</dbReference>
<protein>
    <recommendedName>
        <fullName evidence="7">Acyl-CoA dehydrogenase/oxidase C-terminal domain-containing protein</fullName>
    </recommendedName>
</protein>
<dbReference type="Gene3D" id="1.20.140.10">
    <property type="entry name" value="Butyryl-CoA Dehydrogenase, subunit A, domain 3"/>
    <property type="match status" value="1"/>
</dbReference>
<dbReference type="SUPFAM" id="SSF56645">
    <property type="entry name" value="Acyl-CoA dehydrogenase NM domain-like"/>
    <property type="match status" value="1"/>
</dbReference>
<dbReference type="InterPro" id="IPR046373">
    <property type="entry name" value="Acyl-CoA_Oxase/DH_mid-dom_sf"/>
</dbReference>
<dbReference type="PANTHER" id="PTHR43884:SF20">
    <property type="entry name" value="ACYL-COA DEHYDROGENASE FADE28"/>
    <property type="match status" value="1"/>
</dbReference>
<organism evidence="8 9">
    <name type="scientific">Fodinicola feengrottensis</name>
    <dbReference type="NCBI Taxonomy" id="435914"/>
    <lineage>
        <taxon>Bacteria</taxon>
        <taxon>Bacillati</taxon>
        <taxon>Actinomycetota</taxon>
        <taxon>Actinomycetes</taxon>
        <taxon>Mycobacteriales</taxon>
        <taxon>Fodinicola</taxon>
    </lineage>
</organism>
<reference evidence="8 9" key="1">
    <citation type="journal article" date="2019" name="Int. J. Syst. Evol. Microbiol.">
        <title>The Global Catalogue of Microorganisms (GCM) 10K type strain sequencing project: providing services to taxonomists for standard genome sequencing and annotation.</title>
        <authorList>
            <consortium name="The Broad Institute Genomics Platform"/>
            <consortium name="The Broad Institute Genome Sequencing Center for Infectious Disease"/>
            <person name="Wu L."/>
            <person name="Ma J."/>
        </authorList>
    </citation>
    <scope>NUCLEOTIDE SEQUENCE [LARGE SCALE GENOMIC DNA]</scope>
    <source>
        <strain evidence="8 9">JCM 14718</strain>
    </source>
</reference>
<feature type="region of interest" description="Disordered" evidence="6">
    <location>
        <begin position="35"/>
        <end position="95"/>
    </location>
</feature>
<evidence type="ECO:0000313" key="8">
    <source>
        <dbReference type="EMBL" id="GAA1679633.1"/>
    </source>
</evidence>
<dbReference type="InterPro" id="IPR009100">
    <property type="entry name" value="AcylCoA_DH/oxidase_NM_dom_sf"/>
</dbReference>
<evidence type="ECO:0000256" key="5">
    <source>
        <dbReference type="ARBA" id="ARBA00023002"/>
    </source>
</evidence>
<dbReference type="Proteomes" id="UP001500618">
    <property type="component" value="Unassembled WGS sequence"/>
</dbReference>
<evidence type="ECO:0000256" key="1">
    <source>
        <dbReference type="ARBA" id="ARBA00001974"/>
    </source>
</evidence>
<dbReference type="InterPro" id="IPR009075">
    <property type="entry name" value="AcylCo_DH/oxidase_C"/>
</dbReference>
<evidence type="ECO:0000256" key="4">
    <source>
        <dbReference type="ARBA" id="ARBA00022827"/>
    </source>
</evidence>
<evidence type="ECO:0000256" key="3">
    <source>
        <dbReference type="ARBA" id="ARBA00022630"/>
    </source>
</evidence>
<keyword evidence="3" id="KW-0285">Flavoprotein</keyword>
<dbReference type="Pfam" id="PF00441">
    <property type="entry name" value="Acyl-CoA_dh_1"/>
    <property type="match status" value="1"/>
</dbReference>
<evidence type="ECO:0000256" key="6">
    <source>
        <dbReference type="SAM" id="MobiDB-lite"/>
    </source>
</evidence>
<feature type="domain" description="Acyl-CoA dehydrogenase/oxidase C-terminal" evidence="7">
    <location>
        <begin position="263"/>
        <end position="395"/>
    </location>
</feature>
<dbReference type="InterPro" id="IPR037069">
    <property type="entry name" value="AcylCoA_DH/ox_N_sf"/>
</dbReference>
<evidence type="ECO:0000256" key="2">
    <source>
        <dbReference type="ARBA" id="ARBA00009347"/>
    </source>
</evidence>
<dbReference type="RefSeq" id="WP_344310919.1">
    <property type="nucleotide sequence ID" value="NZ_BAAANY010000009.1"/>
</dbReference>
<evidence type="ECO:0000313" key="9">
    <source>
        <dbReference type="Proteomes" id="UP001500618"/>
    </source>
</evidence>
<name>A0ABN2GZV4_9ACTN</name>
<dbReference type="PANTHER" id="PTHR43884">
    <property type="entry name" value="ACYL-COA DEHYDROGENASE"/>
    <property type="match status" value="1"/>
</dbReference>
<keyword evidence="5" id="KW-0560">Oxidoreductase</keyword>
<dbReference type="SUPFAM" id="SSF47203">
    <property type="entry name" value="Acyl-CoA dehydrogenase C-terminal domain-like"/>
    <property type="match status" value="1"/>
</dbReference>
<accession>A0ABN2GZV4</accession>
<comment type="cofactor">
    <cofactor evidence="1">
        <name>FAD</name>
        <dbReference type="ChEBI" id="CHEBI:57692"/>
    </cofactor>
</comment>
<dbReference type="CDD" id="cd00567">
    <property type="entry name" value="ACAD"/>
    <property type="match status" value="1"/>
</dbReference>
<proteinExistence type="inferred from homology"/>